<accession>A0A853GDA4</accession>
<organism evidence="2 3">
    <name type="scientific">Candidatus Vesicomyosocius endoextente</name>
    <dbReference type="NCBI Taxonomy" id="2738853"/>
    <lineage>
        <taxon>Bacteria</taxon>
        <taxon>Pseudomonadati</taxon>
        <taxon>Pseudomonadota</taxon>
        <taxon>Gammaproteobacteria</taxon>
        <taxon>Candidatus Pseudothioglobaceae</taxon>
        <taxon>Candidatus Vesicomyidisocius</taxon>
    </lineage>
</organism>
<dbReference type="EMBL" id="JACCHU010000002">
    <property type="protein sequence ID" value="NYT52790.1"/>
    <property type="molecule type" value="Genomic_DNA"/>
</dbReference>
<dbReference type="Proteomes" id="UP000525329">
    <property type="component" value="Unassembled WGS sequence"/>
</dbReference>
<protein>
    <submittedName>
        <fullName evidence="2">Uncharacterized protein</fullName>
    </submittedName>
</protein>
<gene>
    <name evidence="2" type="ORF">H0A74_04415</name>
</gene>
<keyword evidence="1" id="KW-0175">Coiled coil</keyword>
<feature type="coiled-coil region" evidence="1">
    <location>
        <begin position="2"/>
        <end position="61"/>
    </location>
</feature>
<name>A0A853GDA4_9GAMM</name>
<reference evidence="2 3" key="1">
    <citation type="submission" date="2020-05" db="EMBL/GenBank/DDBJ databases">
        <title>Horizontal transmission and recombination maintain forever young bacterial symbiont genomes.</title>
        <authorList>
            <person name="Russell S.L."/>
            <person name="Pepper-Tunick E."/>
            <person name="Svedberg J."/>
            <person name="Byrne A."/>
            <person name="Ruelas Castillo J."/>
            <person name="Vollmers C."/>
            <person name="Beinart R.A."/>
            <person name="Corbett-Detig R."/>
        </authorList>
    </citation>
    <scope>NUCLEOTIDE SEQUENCE [LARGE SCALE GENOMIC DNA]</scope>
    <source>
        <strain evidence="2">Monterey_2004</strain>
    </source>
</reference>
<evidence type="ECO:0000256" key="1">
    <source>
        <dbReference type="SAM" id="Coils"/>
    </source>
</evidence>
<evidence type="ECO:0000313" key="3">
    <source>
        <dbReference type="Proteomes" id="UP000525329"/>
    </source>
</evidence>
<sequence length="84" mass="9799">MISNKKQQLKDAIQIARKAEIEALIATEKAQKSVNKIVKLRKELDVQYKKLAKKIKKSKKSNDKKIEYFSKKKVKKAKKKKSLK</sequence>
<proteinExistence type="predicted"/>
<evidence type="ECO:0000313" key="2">
    <source>
        <dbReference type="EMBL" id="NYT52790.1"/>
    </source>
</evidence>
<dbReference type="AlphaFoldDB" id="A0A853GDA4"/>
<comment type="caution">
    <text evidence="2">The sequence shown here is derived from an EMBL/GenBank/DDBJ whole genome shotgun (WGS) entry which is preliminary data.</text>
</comment>